<dbReference type="SMART" id="SM00341">
    <property type="entry name" value="HRDC"/>
    <property type="match status" value="1"/>
</dbReference>
<dbReference type="InterPro" id="IPR012337">
    <property type="entry name" value="RNaseH-like_sf"/>
</dbReference>
<reference evidence="3" key="1">
    <citation type="submission" date="2020-05" db="EMBL/GenBank/DDBJ databases">
        <authorList>
            <person name="Chiriac C."/>
            <person name="Salcher M."/>
            <person name="Ghai R."/>
            <person name="Kavagutti S V."/>
        </authorList>
    </citation>
    <scope>NUCLEOTIDE SEQUENCE</scope>
</reference>
<dbReference type="SUPFAM" id="SSF47819">
    <property type="entry name" value="HRDC-like"/>
    <property type="match status" value="1"/>
</dbReference>
<protein>
    <submittedName>
        <fullName evidence="3">Unannotated protein</fullName>
    </submittedName>
</protein>
<feature type="region of interest" description="Disordered" evidence="1">
    <location>
        <begin position="1"/>
        <end position="24"/>
    </location>
</feature>
<feature type="compositionally biased region" description="Basic and acidic residues" evidence="1">
    <location>
        <begin position="432"/>
        <end position="442"/>
    </location>
</feature>
<dbReference type="Pfam" id="PF01612">
    <property type="entry name" value="DNA_pol_A_exo1"/>
    <property type="match status" value="1"/>
</dbReference>
<dbReference type="PANTHER" id="PTHR47649:SF1">
    <property type="entry name" value="RIBONUCLEASE D"/>
    <property type="match status" value="1"/>
</dbReference>
<dbReference type="Gene3D" id="1.10.150.80">
    <property type="entry name" value="HRDC domain"/>
    <property type="match status" value="2"/>
</dbReference>
<dbReference type="InterPro" id="IPR002562">
    <property type="entry name" value="3'-5'_exonuclease_dom"/>
</dbReference>
<dbReference type="AlphaFoldDB" id="A0A6J6CDV1"/>
<dbReference type="SUPFAM" id="SSF53098">
    <property type="entry name" value="Ribonuclease H-like"/>
    <property type="match status" value="1"/>
</dbReference>
<dbReference type="GO" id="GO:0006139">
    <property type="term" value="P:nucleobase-containing compound metabolic process"/>
    <property type="evidence" value="ECO:0007669"/>
    <property type="project" value="InterPro"/>
</dbReference>
<dbReference type="InterPro" id="IPR041605">
    <property type="entry name" value="Exo_C"/>
</dbReference>
<dbReference type="InterPro" id="IPR002121">
    <property type="entry name" value="HRDC_dom"/>
</dbReference>
<accession>A0A6J6CDV1</accession>
<dbReference type="Gene3D" id="3.30.420.10">
    <property type="entry name" value="Ribonuclease H-like superfamily/Ribonuclease H"/>
    <property type="match status" value="1"/>
</dbReference>
<dbReference type="Pfam" id="PF00570">
    <property type="entry name" value="HRDC"/>
    <property type="match status" value="1"/>
</dbReference>
<dbReference type="Pfam" id="PF18305">
    <property type="entry name" value="DNA_pol_A_exoN"/>
    <property type="match status" value="1"/>
</dbReference>
<dbReference type="PANTHER" id="PTHR47649">
    <property type="entry name" value="RIBONUCLEASE D"/>
    <property type="match status" value="1"/>
</dbReference>
<dbReference type="GO" id="GO:0003676">
    <property type="term" value="F:nucleic acid binding"/>
    <property type="evidence" value="ECO:0007669"/>
    <property type="project" value="InterPro"/>
</dbReference>
<dbReference type="GO" id="GO:0000166">
    <property type="term" value="F:nucleotide binding"/>
    <property type="evidence" value="ECO:0007669"/>
    <property type="project" value="InterPro"/>
</dbReference>
<evidence type="ECO:0000259" key="2">
    <source>
        <dbReference type="PROSITE" id="PS50967"/>
    </source>
</evidence>
<gene>
    <name evidence="3" type="ORF">UFOPK1506_00350</name>
</gene>
<dbReference type="CDD" id="cd06142">
    <property type="entry name" value="RNaseD_exo"/>
    <property type="match status" value="1"/>
</dbReference>
<feature type="compositionally biased region" description="Acidic residues" evidence="1">
    <location>
        <begin position="1"/>
        <end position="12"/>
    </location>
</feature>
<organism evidence="3">
    <name type="scientific">freshwater metagenome</name>
    <dbReference type="NCBI Taxonomy" id="449393"/>
    <lineage>
        <taxon>unclassified sequences</taxon>
        <taxon>metagenomes</taxon>
        <taxon>ecological metagenomes</taxon>
    </lineage>
</organism>
<proteinExistence type="predicted"/>
<dbReference type="InterPro" id="IPR010997">
    <property type="entry name" value="HRDC-like_sf"/>
</dbReference>
<dbReference type="InterPro" id="IPR051086">
    <property type="entry name" value="RNase_D-like"/>
</dbReference>
<sequence>MQEQINGEEEVSPETPPLLGAPRTPLPNLVTDIEGIASVVAALKSGSGDIALDAERASGYRYSQRAYLIQIYRRGGGLHLIDPAALAESESEVDIREIFAPLNAVIQSTTVVIHASSQDLPCLREVGLNPLQLFDTELAGRVAGFPRVGLGALTESLLNLRLAKEHSAVDWSIRPLHHDWLIYAALDVDVLLDLKDEIVRVLIERKKLEWAIEESNAALEMSPSVGRKEPWRRTSGIHQVKRPEQLAIVRELWATRDEIARERDIAAGRLVNDRALVACALRAPHSITQLSGLPAFKKDTQRWWHALERARANPSVPKPPASDGPPAHIRMWRERSPRAYARLTHAKARLAECAAAVEVPVENLISPDTVRRFCWQDPPSGGRSESEVAQFLAERGARAWQISFTAPLLQAIESETEPLQAPESEPTALTESAEHTEVSELS</sequence>
<dbReference type="GO" id="GO:0008408">
    <property type="term" value="F:3'-5' exonuclease activity"/>
    <property type="evidence" value="ECO:0007669"/>
    <property type="project" value="InterPro"/>
</dbReference>
<dbReference type="PROSITE" id="PS50967">
    <property type="entry name" value="HRDC"/>
    <property type="match status" value="1"/>
</dbReference>
<feature type="domain" description="HRDC" evidence="2">
    <location>
        <begin position="242"/>
        <end position="321"/>
    </location>
</feature>
<dbReference type="InterPro" id="IPR036397">
    <property type="entry name" value="RNaseH_sf"/>
</dbReference>
<dbReference type="SMART" id="SM00474">
    <property type="entry name" value="35EXOc"/>
    <property type="match status" value="1"/>
</dbReference>
<feature type="region of interest" description="Disordered" evidence="1">
    <location>
        <begin position="413"/>
        <end position="442"/>
    </location>
</feature>
<dbReference type="EMBL" id="CAEZSV010000042">
    <property type="protein sequence ID" value="CAB4549506.1"/>
    <property type="molecule type" value="Genomic_DNA"/>
</dbReference>
<evidence type="ECO:0000313" key="3">
    <source>
        <dbReference type="EMBL" id="CAB4549506.1"/>
    </source>
</evidence>
<name>A0A6J6CDV1_9ZZZZ</name>
<dbReference type="InterPro" id="IPR044876">
    <property type="entry name" value="HRDC_dom_sf"/>
</dbReference>
<evidence type="ECO:0000256" key="1">
    <source>
        <dbReference type="SAM" id="MobiDB-lite"/>
    </source>
</evidence>